<dbReference type="AlphaFoldDB" id="E8QY20"/>
<evidence type="ECO:0000256" key="1">
    <source>
        <dbReference type="ARBA" id="ARBA00004141"/>
    </source>
</evidence>
<proteinExistence type="inferred from homology"/>
<dbReference type="CDD" id="cd16914">
    <property type="entry name" value="EcfT"/>
    <property type="match status" value="1"/>
</dbReference>
<dbReference type="Proteomes" id="UP000008631">
    <property type="component" value="Chromosome"/>
</dbReference>
<dbReference type="Pfam" id="PF00005">
    <property type="entry name" value="ABC_tran"/>
    <property type="match status" value="1"/>
</dbReference>
<dbReference type="PANTHER" id="PTHR43553">
    <property type="entry name" value="HEAVY METAL TRANSPORTER"/>
    <property type="match status" value="1"/>
</dbReference>
<dbReference type="GO" id="GO:0042626">
    <property type="term" value="F:ATPase-coupled transmembrane transporter activity"/>
    <property type="evidence" value="ECO:0007669"/>
    <property type="project" value="TreeGrafter"/>
</dbReference>
<protein>
    <submittedName>
        <fullName evidence="12">ABC transporter related protein</fullName>
    </submittedName>
</protein>
<dbReference type="InParanoid" id="E8QY20"/>
<dbReference type="GO" id="GO:0043190">
    <property type="term" value="C:ATP-binding cassette (ABC) transporter complex"/>
    <property type="evidence" value="ECO:0007669"/>
    <property type="project" value="TreeGrafter"/>
</dbReference>
<organism evidence="12 13">
    <name type="scientific">Isosphaera pallida (strain ATCC 43644 / DSM 9630 / IS1B)</name>
    <dbReference type="NCBI Taxonomy" id="575540"/>
    <lineage>
        <taxon>Bacteria</taxon>
        <taxon>Pseudomonadati</taxon>
        <taxon>Planctomycetota</taxon>
        <taxon>Planctomycetia</taxon>
        <taxon>Isosphaerales</taxon>
        <taxon>Isosphaeraceae</taxon>
        <taxon>Isosphaera</taxon>
    </lineage>
</organism>
<dbReference type="eggNOG" id="COG0619">
    <property type="taxonomic scope" value="Bacteria"/>
</dbReference>
<feature type="transmembrane region" description="Helical" evidence="10">
    <location>
        <begin position="44"/>
        <end position="61"/>
    </location>
</feature>
<dbReference type="SMART" id="SM00382">
    <property type="entry name" value="AAA"/>
    <property type="match status" value="1"/>
</dbReference>
<comment type="similarity">
    <text evidence="2">Belongs to the ABC transporter superfamily.</text>
</comment>
<dbReference type="InterPro" id="IPR003339">
    <property type="entry name" value="ABC/ECF_trnsptr_transmembrane"/>
</dbReference>
<reference evidence="12 13" key="2">
    <citation type="journal article" date="2011" name="Stand. Genomic Sci.">
        <title>Complete genome sequence of Isosphaera pallida type strain (IS1B).</title>
        <authorList>
            <consortium name="US DOE Joint Genome Institute (JGI-PGF)"/>
            <person name="Goker M."/>
            <person name="Cleland D."/>
            <person name="Saunders E."/>
            <person name="Lapidus A."/>
            <person name="Nolan M."/>
            <person name="Lucas S."/>
            <person name="Hammon N."/>
            <person name="Deshpande S."/>
            <person name="Cheng J.F."/>
            <person name="Tapia R."/>
            <person name="Han C."/>
            <person name="Goodwin L."/>
            <person name="Pitluck S."/>
            <person name="Liolios K."/>
            <person name="Pagani I."/>
            <person name="Ivanova N."/>
            <person name="Mavromatis K."/>
            <person name="Pati A."/>
            <person name="Chen A."/>
            <person name="Palaniappan K."/>
            <person name="Land M."/>
            <person name="Hauser L."/>
            <person name="Chang Y.J."/>
            <person name="Jeffries C.D."/>
            <person name="Detter J.C."/>
            <person name="Beck B."/>
            <person name="Woyke T."/>
            <person name="Bristow J."/>
            <person name="Eisen J.A."/>
            <person name="Markowitz V."/>
            <person name="Hugenholtz P."/>
            <person name="Kyrpides N.C."/>
            <person name="Klenk H.P."/>
        </authorList>
    </citation>
    <scope>NUCLEOTIDE SEQUENCE [LARGE SCALE GENOMIC DNA]</scope>
    <source>
        <strain evidence="13">ATCC 43644 / DSM 9630 / IS1B</strain>
    </source>
</reference>
<dbReference type="InterPro" id="IPR050095">
    <property type="entry name" value="ECF_ABC_transporter_ATP-bd"/>
</dbReference>
<keyword evidence="7 10" id="KW-1133">Transmembrane helix</keyword>
<evidence type="ECO:0000256" key="7">
    <source>
        <dbReference type="ARBA" id="ARBA00022989"/>
    </source>
</evidence>
<evidence type="ECO:0000256" key="3">
    <source>
        <dbReference type="ARBA" id="ARBA00022448"/>
    </source>
</evidence>
<dbReference type="STRING" id="575540.Isop_1425"/>
<feature type="transmembrane region" description="Helical" evidence="10">
    <location>
        <begin position="97"/>
        <end position="121"/>
    </location>
</feature>
<evidence type="ECO:0000313" key="13">
    <source>
        <dbReference type="Proteomes" id="UP000008631"/>
    </source>
</evidence>
<dbReference type="InterPro" id="IPR003593">
    <property type="entry name" value="AAA+_ATPase"/>
</dbReference>
<sequence length="546" mass="59452">MWRDLGAASAPPGPLIDLEPRLKILVTLGYVLTVAALPPSFSTSLAVAAVVLAFVIGLAGIEPSWLFRRWLAILPVVGLFALMVARTHPLRAEWGYLPVALAFVGKNALAVLAVLTCAAVTPWVQWLRGLTRLGVPLILLSALAMMGRFAAILRDEATRMIQARRARTFCRAGLDWAMRAGLIAALLARALERGDRLHAALLARGYRGEPDAGLPLTDDPPPLGLPDCPLPFSHPPARPVLMNSVEVPPLVEVRALTYRYPDGRLALRDISFCIQPGETIALIGPNGAGKSTLLWHLNGLLPESIRSARDSIGDHSHSLELLGRLVWNENDPSNPVTDDAETNGNSGSSRNATIHVGGLPITPTNAREIRRRVGLLFQDPDDQLFGATVLDDVAYGPRQLGMKRREALEYARHCLALVGLNPSEYEDRPPHHLSFGEKKRASLAGVLACRPDLLALDEPTANLDPRARRRLIEIVRSLSCGKLIATHDLDMAVELCDRVLLLDGGRLIAEGPTLEILARHDLLEAHGLETPPLLELRALRQRLKSE</sequence>
<accession>E8QY20</accession>
<evidence type="ECO:0000256" key="2">
    <source>
        <dbReference type="ARBA" id="ARBA00005417"/>
    </source>
</evidence>
<keyword evidence="3" id="KW-0813">Transport</keyword>
<evidence type="ECO:0000256" key="5">
    <source>
        <dbReference type="ARBA" id="ARBA00022741"/>
    </source>
</evidence>
<name>E8QY20_ISOPI</name>
<feature type="region of interest" description="Disordered" evidence="9">
    <location>
        <begin position="330"/>
        <end position="357"/>
    </location>
</feature>
<dbReference type="RefSeq" id="WP_013564298.1">
    <property type="nucleotide sequence ID" value="NC_014962.1"/>
</dbReference>
<dbReference type="SUPFAM" id="SSF52540">
    <property type="entry name" value="P-loop containing nucleoside triphosphate hydrolases"/>
    <property type="match status" value="1"/>
</dbReference>
<feature type="compositionally biased region" description="Polar residues" evidence="9">
    <location>
        <begin position="330"/>
        <end position="352"/>
    </location>
</feature>
<evidence type="ECO:0000313" key="12">
    <source>
        <dbReference type="EMBL" id="ADV62010.1"/>
    </source>
</evidence>
<dbReference type="OrthoDB" id="9804199at2"/>
<dbReference type="Pfam" id="PF02361">
    <property type="entry name" value="CbiQ"/>
    <property type="match status" value="1"/>
</dbReference>
<evidence type="ECO:0000256" key="8">
    <source>
        <dbReference type="ARBA" id="ARBA00023136"/>
    </source>
</evidence>
<dbReference type="GO" id="GO:0005524">
    <property type="term" value="F:ATP binding"/>
    <property type="evidence" value="ECO:0007669"/>
    <property type="project" value="UniProtKB-KW"/>
</dbReference>
<dbReference type="InterPro" id="IPR017871">
    <property type="entry name" value="ABC_transporter-like_CS"/>
</dbReference>
<keyword evidence="8 10" id="KW-0472">Membrane</keyword>
<evidence type="ECO:0000256" key="10">
    <source>
        <dbReference type="SAM" id="Phobius"/>
    </source>
</evidence>
<feature type="transmembrane region" description="Helical" evidence="10">
    <location>
        <begin position="133"/>
        <end position="153"/>
    </location>
</feature>
<keyword evidence="13" id="KW-1185">Reference proteome</keyword>
<dbReference type="InterPro" id="IPR015856">
    <property type="entry name" value="ABC_transpr_CbiO/EcfA_su"/>
</dbReference>
<gene>
    <name evidence="12" type="ordered locus">Isop_1425</name>
</gene>
<dbReference type="GO" id="GO:0016887">
    <property type="term" value="F:ATP hydrolysis activity"/>
    <property type="evidence" value="ECO:0007669"/>
    <property type="project" value="InterPro"/>
</dbReference>
<dbReference type="Gene3D" id="3.40.50.300">
    <property type="entry name" value="P-loop containing nucleotide triphosphate hydrolases"/>
    <property type="match status" value="1"/>
</dbReference>
<keyword evidence="6" id="KW-0067">ATP-binding</keyword>
<evidence type="ECO:0000256" key="6">
    <source>
        <dbReference type="ARBA" id="ARBA00022840"/>
    </source>
</evidence>
<dbReference type="PANTHER" id="PTHR43553:SF24">
    <property type="entry name" value="ENERGY-COUPLING FACTOR TRANSPORTER ATP-BINDING PROTEIN ECFA1"/>
    <property type="match status" value="1"/>
</dbReference>
<evidence type="ECO:0000259" key="11">
    <source>
        <dbReference type="PROSITE" id="PS50893"/>
    </source>
</evidence>
<dbReference type="EMBL" id="CP002353">
    <property type="protein sequence ID" value="ADV62010.1"/>
    <property type="molecule type" value="Genomic_DNA"/>
</dbReference>
<dbReference type="PROSITE" id="PS00211">
    <property type="entry name" value="ABC_TRANSPORTER_1"/>
    <property type="match status" value="1"/>
</dbReference>
<keyword evidence="5" id="KW-0547">Nucleotide-binding</keyword>
<dbReference type="KEGG" id="ipa:Isop_1425"/>
<evidence type="ECO:0000256" key="4">
    <source>
        <dbReference type="ARBA" id="ARBA00022692"/>
    </source>
</evidence>
<dbReference type="eggNOG" id="COG1122">
    <property type="taxonomic scope" value="Bacteria"/>
</dbReference>
<dbReference type="CDD" id="cd03225">
    <property type="entry name" value="ABC_cobalt_CbiO_domain1"/>
    <property type="match status" value="1"/>
</dbReference>
<feature type="transmembrane region" description="Helical" evidence="10">
    <location>
        <begin position="67"/>
        <end position="85"/>
    </location>
</feature>
<evidence type="ECO:0000256" key="9">
    <source>
        <dbReference type="SAM" id="MobiDB-lite"/>
    </source>
</evidence>
<dbReference type="InterPro" id="IPR003439">
    <property type="entry name" value="ABC_transporter-like_ATP-bd"/>
</dbReference>
<dbReference type="InterPro" id="IPR027417">
    <property type="entry name" value="P-loop_NTPase"/>
</dbReference>
<dbReference type="PROSITE" id="PS50893">
    <property type="entry name" value="ABC_TRANSPORTER_2"/>
    <property type="match status" value="1"/>
</dbReference>
<keyword evidence="4 10" id="KW-0812">Transmembrane</keyword>
<feature type="domain" description="ABC transporter" evidence="11">
    <location>
        <begin position="251"/>
        <end position="529"/>
    </location>
</feature>
<reference key="1">
    <citation type="submission" date="2010-11" db="EMBL/GenBank/DDBJ databases">
        <title>The complete sequence of chromosome of Isophaera pallida ATCC 43644.</title>
        <authorList>
            <consortium name="US DOE Joint Genome Institute (JGI-PGF)"/>
            <person name="Lucas S."/>
            <person name="Copeland A."/>
            <person name="Lapidus A."/>
            <person name="Bruce D."/>
            <person name="Goodwin L."/>
            <person name="Pitluck S."/>
            <person name="Kyrpides N."/>
            <person name="Mavromatis K."/>
            <person name="Pagani I."/>
            <person name="Ivanova N."/>
            <person name="Saunders E."/>
            <person name="Brettin T."/>
            <person name="Detter J.C."/>
            <person name="Han C."/>
            <person name="Tapia R."/>
            <person name="Land M."/>
            <person name="Hauser L."/>
            <person name="Markowitz V."/>
            <person name="Cheng J.-F."/>
            <person name="Hugenholtz P."/>
            <person name="Woyke T."/>
            <person name="Wu D."/>
            <person name="Eisen J.A."/>
        </authorList>
    </citation>
    <scope>NUCLEOTIDE SEQUENCE</scope>
    <source>
        <strain>ATCC 43644</strain>
    </source>
</reference>
<dbReference type="HOGENOM" id="CLU_573504_0_0_0"/>
<comment type="subcellular location">
    <subcellularLocation>
        <location evidence="1">Membrane</location>
        <topology evidence="1">Multi-pass membrane protein</topology>
    </subcellularLocation>
</comment>